<dbReference type="RefSeq" id="WP_135360496.1">
    <property type="nucleotide sequence ID" value="NZ_JBLVUM010000002.1"/>
</dbReference>
<gene>
    <name evidence="1" type="ORF">EJD98_17300</name>
</gene>
<reference evidence="1 2" key="1">
    <citation type="submission" date="2018-12" db="EMBL/GenBank/DDBJ databases">
        <title>Draft genome sequences of Mycolicibacterium peregrinum isolated from a pig with lymphadenitis and from soil on the same Japanese pig farm.</title>
        <authorList>
            <person name="Komatsu T."/>
            <person name="Ohya K."/>
            <person name="Sawai K."/>
            <person name="Odoi J.O."/>
            <person name="Otsu K."/>
            <person name="Ota A."/>
            <person name="Ito T."/>
            <person name="Kawai M."/>
            <person name="Maruyama F."/>
        </authorList>
    </citation>
    <scope>NUCLEOTIDE SEQUENCE [LARGE SCALE GENOMIC DNA]</scope>
    <source>
        <strain evidence="1 2">138</strain>
    </source>
</reference>
<protein>
    <submittedName>
        <fullName evidence="1">Uncharacterized protein</fullName>
    </submittedName>
</protein>
<comment type="caution">
    <text evidence="1">The sequence shown here is derived from an EMBL/GenBank/DDBJ whole genome shotgun (WGS) entry which is preliminary data.</text>
</comment>
<keyword evidence="2" id="KW-1185">Reference proteome</keyword>
<name>A0A4Z0HRL6_MYCPR</name>
<proteinExistence type="predicted"/>
<dbReference type="EMBL" id="RWKA01000009">
    <property type="protein sequence ID" value="TGB40948.1"/>
    <property type="molecule type" value="Genomic_DNA"/>
</dbReference>
<evidence type="ECO:0000313" key="2">
    <source>
        <dbReference type="Proteomes" id="UP000297792"/>
    </source>
</evidence>
<dbReference type="Proteomes" id="UP000297792">
    <property type="component" value="Unassembled WGS sequence"/>
</dbReference>
<dbReference type="AlphaFoldDB" id="A0A4Z0HRL6"/>
<sequence length="90" mass="9816">MTMFCDAYVRLAGMRDASTASLSCAGLEGTKGIARQSVERNALRHRSCFRSIRLQISTRSLGTRPGRKHGLEEQSHKSLNLAVVAGRNVA</sequence>
<accession>A0A4Z0HRL6</accession>
<evidence type="ECO:0000313" key="1">
    <source>
        <dbReference type="EMBL" id="TGB40948.1"/>
    </source>
</evidence>
<organism evidence="1 2">
    <name type="scientific">Mycolicibacterium peregrinum</name>
    <name type="common">Mycobacterium peregrinum</name>
    <dbReference type="NCBI Taxonomy" id="43304"/>
    <lineage>
        <taxon>Bacteria</taxon>
        <taxon>Bacillati</taxon>
        <taxon>Actinomycetota</taxon>
        <taxon>Actinomycetes</taxon>
        <taxon>Mycobacteriales</taxon>
        <taxon>Mycobacteriaceae</taxon>
        <taxon>Mycolicibacterium</taxon>
    </lineage>
</organism>